<dbReference type="AlphaFoldDB" id="A0A6J4V0D8"/>
<feature type="non-terminal residue" evidence="2">
    <location>
        <position position="161"/>
    </location>
</feature>
<feature type="region of interest" description="Disordered" evidence="1">
    <location>
        <begin position="48"/>
        <end position="79"/>
    </location>
</feature>
<accession>A0A6J4V0D8</accession>
<feature type="non-terminal residue" evidence="2">
    <location>
        <position position="1"/>
    </location>
</feature>
<gene>
    <name evidence="2" type="ORF">AVDCRST_MAG18-1397</name>
</gene>
<dbReference type="EMBL" id="CADCWN010000103">
    <property type="protein sequence ID" value="CAA9564924.1"/>
    <property type="molecule type" value="Genomic_DNA"/>
</dbReference>
<sequence length="161" mass="16973">GTRAGTGGCGPGVARARGLAPAGIVGPGGGGVAAPRGCRRALVGRRCRGSGHRPRRARGAGRRCQRWQRPAATRQRPAVRRAGVVRLGRPRIGARRCGGRGVGTGATEGCRRAAGRRQHARVHRDQPVRHQHVLLRGRARVLARRGAGAGPFDPVTRRTPL</sequence>
<evidence type="ECO:0000256" key="1">
    <source>
        <dbReference type="SAM" id="MobiDB-lite"/>
    </source>
</evidence>
<reference evidence="2" key="1">
    <citation type="submission" date="2020-02" db="EMBL/GenBank/DDBJ databases">
        <authorList>
            <person name="Meier V. D."/>
        </authorList>
    </citation>
    <scope>NUCLEOTIDE SEQUENCE</scope>
    <source>
        <strain evidence="2">AVDCRST_MAG18</strain>
    </source>
</reference>
<name>A0A6J4V0D8_9BACT</name>
<proteinExistence type="predicted"/>
<protein>
    <submittedName>
        <fullName evidence="2">Uncharacterized protein</fullName>
    </submittedName>
</protein>
<feature type="compositionally biased region" description="Basic residues" evidence="1">
    <location>
        <begin position="48"/>
        <end position="66"/>
    </location>
</feature>
<organism evidence="2">
    <name type="scientific">uncultured Thermomicrobiales bacterium</name>
    <dbReference type="NCBI Taxonomy" id="1645740"/>
    <lineage>
        <taxon>Bacteria</taxon>
        <taxon>Pseudomonadati</taxon>
        <taxon>Thermomicrobiota</taxon>
        <taxon>Thermomicrobia</taxon>
        <taxon>Thermomicrobiales</taxon>
        <taxon>environmental samples</taxon>
    </lineage>
</organism>
<evidence type="ECO:0000313" key="2">
    <source>
        <dbReference type="EMBL" id="CAA9564924.1"/>
    </source>
</evidence>